<keyword evidence="3" id="KW-1185">Reference proteome</keyword>
<name>A0ABT0KYT4_9GAMM</name>
<evidence type="ECO:0000313" key="2">
    <source>
        <dbReference type="EMBL" id="MCL1116633.1"/>
    </source>
</evidence>
<dbReference type="EMBL" id="JAKILK010000002">
    <property type="protein sequence ID" value="MCL1116633.1"/>
    <property type="molecule type" value="Genomic_DNA"/>
</dbReference>
<protein>
    <submittedName>
        <fullName evidence="2">DUF3392 domain-containing protein</fullName>
    </submittedName>
</protein>
<reference evidence="2 3" key="1">
    <citation type="submission" date="2022-01" db="EMBL/GenBank/DDBJ databases">
        <title>Whole genome-based taxonomy of the Shewanellaceae.</title>
        <authorList>
            <person name="Martin-Rodriguez A.J."/>
        </authorList>
    </citation>
    <scope>NUCLEOTIDE SEQUENCE [LARGE SCALE GENOMIC DNA]</scope>
    <source>
        <strain evidence="2 3">JCM 17801</strain>
    </source>
</reference>
<dbReference type="Proteomes" id="UP001203212">
    <property type="component" value="Unassembled WGS sequence"/>
</dbReference>
<keyword evidence="1" id="KW-0472">Membrane</keyword>
<feature type="transmembrane region" description="Helical" evidence="1">
    <location>
        <begin position="20"/>
        <end position="41"/>
    </location>
</feature>
<comment type="caution">
    <text evidence="2">The sequence shown here is derived from an EMBL/GenBank/DDBJ whole genome shotgun (WGS) entry which is preliminary data.</text>
</comment>
<evidence type="ECO:0000256" key="1">
    <source>
        <dbReference type="SAM" id="Phobius"/>
    </source>
</evidence>
<dbReference type="RefSeq" id="WP_229778193.1">
    <property type="nucleotide sequence ID" value="NZ_BMOT01000002.1"/>
</dbReference>
<gene>
    <name evidence="2" type="ORF">L2689_05145</name>
</gene>
<feature type="transmembrane region" description="Helical" evidence="1">
    <location>
        <begin position="53"/>
        <end position="76"/>
    </location>
</feature>
<evidence type="ECO:0000313" key="3">
    <source>
        <dbReference type="Proteomes" id="UP001203212"/>
    </source>
</evidence>
<organism evidence="2 3">
    <name type="scientific">Shewanella aestuarii</name>
    <dbReference type="NCBI Taxonomy" id="1028752"/>
    <lineage>
        <taxon>Bacteria</taxon>
        <taxon>Pseudomonadati</taxon>
        <taxon>Pseudomonadota</taxon>
        <taxon>Gammaproteobacteria</taxon>
        <taxon>Alteromonadales</taxon>
        <taxon>Shewanellaceae</taxon>
        <taxon>Shewanella</taxon>
    </lineage>
</organism>
<sequence length="112" mass="12678">MYLNQIISMLNQLANSILPWISEVSTALVACVIVMFAVDINRIVRRILSGQGFIVRTLVFVLINAFGYGLAIVALSPILARQFRLMPGYWMLLIIMASFMLLGFWAQKNRQV</sequence>
<proteinExistence type="predicted"/>
<accession>A0ABT0KYT4</accession>
<feature type="transmembrane region" description="Helical" evidence="1">
    <location>
        <begin position="88"/>
        <end position="106"/>
    </location>
</feature>
<dbReference type="InterPro" id="IPR021813">
    <property type="entry name" value="DUF3392"/>
</dbReference>
<dbReference type="Pfam" id="PF11872">
    <property type="entry name" value="DUF3392"/>
    <property type="match status" value="1"/>
</dbReference>
<keyword evidence="1" id="KW-0812">Transmembrane</keyword>
<keyword evidence="1" id="KW-1133">Transmembrane helix</keyword>